<accession>A0A0D5ZIZ8</accession>
<dbReference type="Gene3D" id="3.40.50.150">
    <property type="entry name" value="Vaccinia Virus protein VP39"/>
    <property type="match status" value="1"/>
</dbReference>
<evidence type="ECO:0000259" key="6">
    <source>
        <dbReference type="Pfam" id="PF12564"/>
    </source>
</evidence>
<dbReference type="GO" id="GO:0032259">
    <property type="term" value="P:methylation"/>
    <property type="evidence" value="ECO:0007669"/>
    <property type="project" value="UniProtKB-KW"/>
</dbReference>
<dbReference type="PANTHER" id="PTHR13370">
    <property type="entry name" value="RNA METHYLASE-RELATED"/>
    <property type="match status" value="1"/>
</dbReference>
<dbReference type="Proteomes" id="UP000032722">
    <property type="component" value="Chromosome"/>
</dbReference>
<protein>
    <submittedName>
        <fullName evidence="7">Type II restriction endonuclease</fullName>
    </submittedName>
</protein>
<dbReference type="AlphaFoldDB" id="A0A0D5ZIZ8"/>
<keyword evidence="4" id="KW-0949">S-adenosyl-L-methionine</keyword>
<dbReference type="Pfam" id="PF12564">
    <property type="entry name" value="TypeIII_RM_meth"/>
    <property type="match status" value="1"/>
</dbReference>
<feature type="domain" description="DNA methylase N-4/N-6" evidence="5">
    <location>
        <begin position="193"/>
        <end position="591"/>
    </location>
</feature>
<sequence length="722" mass="84104">MLKKVESLLRTVDKYLSNDDKILKTKVYEDAEKMDKDLIELLLSDKEIKESFFTQVGDTLVFDKQEFWWFLDSKEFLPDSYTSYKNKIGLTDINHNYLSRSQDVILSFPYKDCFLEGGQSKDDQKREEKMYHEIIAKNEIRRMLSPKILTKAKRYSKNGVEENITFNENDNLIMKGNNLIALSTLLERYKGKVKCIYIDPPYNTGNDSFKYNDRFNHSTWLVFMKNRLELAKELLSDNGLIFVQCDDNEQAYLKVLMDDIFGKECFYGNLIQLKGNTQNDSKKIQKNHEYILCYSKGNLDLLATYKNRVKKEIFEDKYYLGRDTVASSGEDKLIERTNLGYNTIYYYEGTGNGVTGNNNKLINRNNLGYTIYYQEKENKELFKNKSLIDNNNIGYNEYKVFVKGDKIVHAIAISDYDPKKIRENSTEEDVYKNDEYLISLGYVPIRPPKRDGNKLGCWTWKIEKFKEHWNKDEILIKNYKNVIKKEFVNVNDVQNLNGKMYYVQENVLPIQSVIKMGNSQGTSHLKDLFGEKIFSNPKSEEILQFIIESATSKGDIVLDFHLGSGTTAAVAHKIGRRYIGVEQMDYIENITVERLKKVIEGEKGGVSKSVNWEGGGSFVYCELKEESNNLIKEIDSSTTDNIEKIKEKVYNDKRIIPYLTKQELQMADENFSELELSDKKKALKLLVDKNKLYVNYADINDQDNNLNEEEINFTISFYKGEN</sequence>
<evidence type="ECO:0000259" key="5">
    <source>
        <dbReference type="Pfam" id="PF01555"/>
    </source>
</evidence>
<dbReference type="PRINTS" id="PR00508">
    <property type="entry name" value="S21N4MTFRASE"/>
</dbReference>
<reference evidence="7 8" key="1">
    <citation type="journal article" date="2015" name="Genome Announc.">
        <title>Complete Genome Sequence of Mycoplasma meleagridis, a Possible Emerging Pathogen in Chickens.</title>
        <authorList>
            <person name="Abolnik C."/>
        </authorList>
    </citation>
    <scope>NUCLEOTIDE SEQUENCE [LARGE SCALE GENOMIC DNA]</scope>
    <source>
        <strain evidence="7 8">B2096 8B</strain>
    </source>
</reference>
<dbReference type="PANTHER" id="PTHR13370:SF16">
    <property type="entry name" value="SITE-SPECIFIC DNA-METHYLTRANSFERASE (ADENINE-SPECIFIC)"/>
    <property type="match status" value="1"/>
</dbReference>
<keyword evidence="7" id="KW-0378">Hydrolase</keyword>
<dbReference type="InterPro" id="IPR002941">
    <property type="entry name" value="DNA_methylase_N4/N6"/>
</dbReference>
<dbReference type="SUPFAM" id="SSF53335">
    <property type="entry name" value="S-adenosyl-L-methionine-dependent methyltransferases"/>
    <property type="match status" value="1"/>
</dbReference>
<organism evidence="8">
    <name type="scientific">Mycoplasmopsis gallinacea</name>
    <dbReference type="NCBI Taxonomy" id="29556"/>
    <lineage>
        <taxon>Bacteria</taxon>
        <taxon>Bacillati</taxon>
        <taxon>Mycoplasmatota</taxon>
        <taxon>Mycoplasmoidales</taxon>
        <taxon>Metamycoplasmataceae</taxon>
        <taxon>Mycoplasmopsis</taxon>
    </lineage>
</organism>
<keyword evidence="7" id="KW-0540">Nuclease</keyword>
<evidence type="ECO:0000313" key="8">
    <source>
        <dbReference type="Proteomes" id="UP000032722"/>
    </source>
</evidence>
<dbReference type="InterPro" id="IPR002295">
    <property type="entry name" value="N4/N6-MTase_EcoPI_Mod-like"/>
</dbReference>
<gene>
    <name evidence="7" type="ORF">VO56_00580</name>
</gene>
<dbReference type="InterPro" id="IPR022221">
    <property type="entry name" value="TypeIII_RM_meth"/>
</dbReference>
<keyword evidence="7" id="KW-0255">Endonuclease</keyword>
<dbReference type="HOGENOM" id="CLU_029607_1_0_14"/>
<dbReference type="PATRIC" id="fig|29556.3.peg.114"/>
<proteinExistence type="inferred from homology"/>
<dbReference type="InterPro" id="IPR002052">
    <property type="entry name" value="DNA_methylase_N6_adenine_CS"/>
</dbReference>
<evidence type="ECO:0000256" key="1">
    <source>
        <dbReference type="ARBA" id="ARBA00006594"/>
    </source>
</evidence>
<dbReference type="EMBL" id="CP011021">
    <property type="protein sequence ID" value="AKA49776.1"/>
    <property type="molecule type" value="Genomic_DNA"/>
</dbReference>
<keyword evidence="3" id="KW-0808">Transferase</keyword>
<dbReference type="GO" id="GO:0004519">
    <property type="term" value="F:endonuclease activity"/>
    <property type="evidence" value="ECO:0007669"/>
    <property type="project" value="UniProtKB-KW"/>
</dbReference>
<dbReference type="PROSITE" id="PS00092">
    <property type="entry name" value="N6_MTASE"/>
    <property type="match status" value="1"/>
</dbReference>
<feature type="domain" description="Type III restriction/modification enzyme methylation subunit" evidence="6">
    <location>
        <begin position="35"/>
        <end position="90"/>
    </location>
</feature>
<dbReference type="GO" id="GO:0005737">
    <property type="term" value="C:cytoplasm"/>
    <property type="evidence" value="ECO:0007669"/>
    <property type="project" value="TreeGrafter"/>
</dbReference>
<evidence type="ECO:0000256" key="4">
    <source>
        <dbReference type="ARBA" id="ARBA00022691"/>
    </source>
</evidence>
<comment type="similarity">
    <text evidence="1">Belongs to the N(4)/N(6)-methyltransferase family.</text>
</comment>
<evidence type="ECO:0000256" key="2">
    <source>
        <dbReference type="ARBA" id="ARBA00022603"/>
    </source>
</evidence>
<dbReference type="PIRSF" id="PIRSF015855">
    <property type="entry name" value="TypeIII_Mtase_mKpnI"/>
    <property type="match status" value="1"/>
</dbReference>
<dbReference type="REBASE" id="109782">
    <property type="entry name" value="M.Mme68BORF580P"/>
</dbReference>
<dbReference type="GO" id="GO:0003677">
    <property type="term" value="F:DNA binding"/>
    <property type="evidence" value="ECO:0007669"/>
    <property type="project" value="InterPro"/>
</dbReference>
<evidence type="ECO:0000313" key="7">
    <source>
        <dbReference type="EMBL" id="AKA49776.1"/>
    </source>
</evidence>
<evidence type="ECO:0000256" key="3">
    <source>
        <dbReference type="ARBA" id="ARBA00022679"/>
    </source>
</evidence>
<dbReference type="KEGG" id="mgb:VO56_00580"/>
<keyword evidence="2" id="KW-0489">Methyltransferase</keyword>
<dbReference type="GO" id="GO:0008170">
    <property type="term" value="F:N-methyltransferase activity"/>
    <property type="evidence" value="ECO:0007669"/>
    <property type="project" value="InterPro"/>
</dbReference>
<dbReference type="Pfam" id="PF01555">
    <property type="entry name" value="N6_N4_Mtase"/>
    <property type="match status" value="1"/>
</dbReference>
<dbReference type="InterPro" id="IPR001091">
    <property type="entry name" value="RM_Methyltransferase"/>
</dbReference>
<name>A0A0D5ZIZ8_9BACT</name>
<dbReference type="InterPro" id="IPR029063">
    <property type="entry name" value="SAM-dependent_MTases_sf"/>
</dbReference>